<sequence>MSSTATNPHPSDHHQHHPAGTTTTTATPTSTAAPAKQSTMDKVKDKAYTLVEKMTGKPPGQHLHHDPLHSQAQAPTYTRPTHAPGGGTAAAGGAGGGHGGAMAALANDYNAAPATKTDAHGHTVLNTMPAPVSNPDPTASTLTRVKNDILHPDDPTRPHTDRHIAEMSGGTTTVHPATAAIPTAVAMGGIPAVGGVGGAPHQQPHHQGHTATTTGGGPTGHKLAHDSAAEYHAGRTGVDTRHVTGDGQQQQHHQQMRQHPHDQGHAAATTAGGGLTGHGLAHDSSADYHAGRIGVDARHDGQQYQQMHQRPHDQGLSATTAGTTGQALADPTPYYGAGDAHHRGHEDQMQQHLSSKPLPVAPSADQQQHLHQQQQHHHHGMAPAGPTGTTAVPAYTAADRSHVAAPMHAQEGTTATSTVTTSSLTSIPSSVTGHNIEVPTSSAAVHHLPASTVTSMPGSLPTTEGHGGPMSHPDAHSRVI</sequence>
<keyword evidence="3" id="KW-1185">Reference proteome</keyword>
<evidence type="ECO:0000313" key="3">
    <source>
        <dbReference type="Proteomes" id="UP000807716"/>
    </source>
</evidence>
<evidence type="ECO:0000256" key="1">
    <source>
        <dbReference type="SAM" id="MobiDB-lite"/>
    </source>
</evidence>
<feature type="region of interest" description="Disordered" evidence="1">
    <location>
        <begin position="1"/>
        <end position="42"/>
    </location>
</feature>
<gene>
    <name evidence="2" type="ORF">DFQ27_007145</name>
</gene>
<feature type="region of interest" description="Disordered" evidence="1">
    <location>
        <begin position="74"/>
        <end position="94"/>
    </location>
</feature>
<feature type="region of interest" description="Disordered" evidence="1">
    <location>
        <begin position="301"/>
        <end position="392"/>
    </location>
</feature>
<evidence type="ECO:0000313" key="2">
    <source>
        <dbReference type="EMBL" id="KAG0268294.1"/>
    </source>
</evidence>
<dbReference type="Proteomes" id="UP000807716">
    <property type="component" value="Unassembled WGS sequence"/>
</dbReference>
<comment type="caution">
    <text evidence="2">The sequence shown here is derived from an EMBL/GenBank/DDBJ whole genome shotgun (WGS) entry which is preliminary data.</text>
</comment>
<feature type="compositionally biased region" description="Gly residues" evidence="1">
    <location>
        <begin position="84"/>
        <end position="94"/>
    </location>
</feature>
<feature type="region of interest" description="Disordered" evidence="1">
    <location>
        <begin position="192"/>
        <end position="224"/>
    </location>
</feature>
<feature type="region of interest" description="Disordered" evidence="1">
    <location>
        <begin position="238"/>
        <end position="285"/>
    </location>
</feature>
<feature type="compositionally biased region" description="Basic and acidic residues" evidence="1">
    <location>
        <begin position="339"/>
        <end position="349"/>
    </location>
</feature>
<dbReference type="OrthoDB" id="10657025at2759"/>
<feature type="compositionally biased region" description="Low complexity" evidence="1">
    <location>
        <begin position="413"/>
        <end position="432"/>
    </location>
</feature>
<proteinExistence type="predicted"/>
<feature type="compositionally biased region" description="Low complexity" evidence="1">
    <location>
        <begin position="314"/>
        <end position="329"/>
    </location>
</feature>
<dbReference type="AlphaFoldDB" id="A0A9P6QIY4"/>
<feature type="region of interest" description="Disordered" evidence="1">
    <location>
        <begin position="452"/>
        <end position="480"/>
    </location>
</feature>
<feature type="compositionally biased region" description="Low complexity" evidence="1">
    <location>
        <begin position="18"/>
        <end position="35"/>
    </location>
</feature>
<name>A0A9P6QIY4_9FUNG</name>
<feature type="region of interest" description="Disordered" evidence="1">
    <location>
        <begin position="406"/>
        <end position="433"/>
    </location>
</feature>
<reference evidence="2" key="1">
    <citation type="journal article" date="2020" name="Fungal Divers.">
        <title>Resolving the Mortierellaceae phylogeny through synthesis of multi-gene phylogenetics and phylogenomics.</title>
        <authorList>
            <person name="Vandepol N."/>
            <person name="Liber J."/>
            <person name="Desiro A."/>
            <person name="Na H."/>
            <person name="Kennedy M."/>
            <person name="Barry K."/>
            <person name="Grigoriev I.V."/>
            <person name="Miller A.N."/>
            <person name="O'Donnell K."/>
            <person name="Stajich J.E."/>
            <person name="Bonito G."/>
        </authorList>
    </citation>
    <scope>NUCLEOTIDE SEQUENCE</scope>
    <source>
        <strain evidence="2">BC1065</strain>
    </source>
</reference>
<organism evidence="2 3">
    <name type="scientific">Actinomortierella ambigua</name>
    <dbReference type="NCBI Taxonomy" id="1343610"/>
    <lineage>
        <taxon>Eukaryota</taxon>
        <taxon>Fungi</taxon>
        <taxon>Fungi incertae sedis</taxon>
        <taxon>Mucoromycota</taxon>
        <taxon>Mortierellomycotina</taxon>
        <taxon>Mortierellomycetes</taxon>
        <taxon>Mortierellales</taxon>
        <taxon>Mortierellaceae</taxon>
        <taxon>Actinomortierella</taxon>
    </lineage>
</organism>
<dbReference type="EMBL" id="JAAAJB010000055">
    <property type="protein sequence ID" value="KAG0268294.1"/>
    <property type="molecule type" value="Genomic_DNA"/>
</dbReference>
<protein>
    <submittedName>
        <fullName evidence="2">Uncharacterized protein</fullName>
    </submittedName>
</protein>
<accession>A0A9P6QIY4</accession>
<feature type="compositionally biased region" description="Polar residues" evidence="1">
    <location>
        <begin position="452"/>
        <end position="462"/>
    </location>
</feature>